<proteinExistence type="predicted"/>
<dbReference type="Proteomes" id="UP000256686">
    <property type="component" value="Unassembled WGS sequence"/>
</dbReference>
<dbReference type="EMBL" id="QNVT01000035">
    <property type="protein sequence ID" value="REC59601.1"/>
    <property type="molecule type" value="Genomic_DNA"/>
</dbReference>
<organism evidence="4 5">
    <name type="scientific">Chryseobacterium pennae</name>
    <dbReference type="NCBI Taxonomy" id="2258962"/>
    <lineage>
        <taxon>Bacteria</taxon>
        <taxon>Pseudomonadati</taxon>
        <taxon>Bacteroidota</taxon>
        <taxon>Flavobacteriia</taxon>
        <taxon>Flavobacteriales</taxon>
        <taxon>Weeksellaceae</taxon>
        <taxon>Chryseobacterium group</taxon>
        <taxon>Chryseobacterium</taxon>
    </lineage>
</organism>
<name>A0A3D9C2B0_9FLAO</name>
<dbReference type="Gene3D" id="2.60.120.380">
    <property type="match status" value="2"/>
</dbReference>
<comment type="caution">
    <text evidence="4">The sequence shown here is derived from an EMBL/GenBank/DDBJ whole genome shotgun (WGS) entry which is preliminary data.</text>
</comment>
<feature type="domain" description="Fibronectin type-III" evidence="3">
    <location>
        <begin position="201"/>
        <end position="296"/>
    </location>
</feature>
<sequence length="932" mass="98171">MKKILLLYLLMVSLILNAQITLGEGSTTVGNIPINTNYGYSYSQQIFTKQEINAAAAGTVSGLKLYVNPSADFTNSANWTIYLGHSSKTNFTSGSDWVPVAELTEVFSGTVTNTNGVLEVAFTTPFTYNNTQNLVVAVHESTPDYDSDDDSFSVFDDPNAQNKSILYKSDSNDPDPTDPEWGNLQGTRSVISLIGLIPSPIPSCPVVTYPLNNAVLVPLSPVITWSASSGASSYKVSIGTTPGGTDVANQQTVTTTSFTPLSPLSTGVTYYLKVTSVGTGGESSGCTEIKFKTAPPPPSNDECTSAVTLTVNPDMNCGSATAGTTLSATDSGLDPDPCYGTPDDDVWYKFTATASTHVVSLKNITSAGSDSDTDTYFQVFSGACGNMTSILCSDPDTGIVNGLNPGEVYYIRVYSYEDGTQYAQSFKICIGTFPPPPANDECDNAVTLAINPDLNCGIATPGTTLSATDSGVDPDPCYGTPDDDVWYKFVATASSHVISLKNVQAAGTGTSTDAYFQVLSGICGGLTSVLCSDPNTGTVSGLTVGDTYYVRVYSYGGTGQAQSFNICVGTFPPPPLNDECTAAVTLTVNPDMNCGSKVSGHTLGATDSNQPVDPCDGEADDDVWFKFTATADTHAISLSNMSSIGADYSYSLLFQVLNGSCSSLANVACSEYDETKLISGLTVGETYYIRVYTDGGAGEAQMFDICVGTLPPAPANDSCSGALVASVFPYIYTQSDAAGATNNNGFIEICSDGMNDGTWFTFTGDGTVYDIKVTMPADSSFDPQVGLYSGTCNNLTCENTVDSGSSGGTETMSVSTTAGTVYYVNVGHYDDNEDIMEGTFTITINKETLGTSEVAKAKNEIKVYPNPFTEILNISKVDQVKTVSVLDVSGRLVKTIENPSSVLHLGDLKQGMYLVVLNMKDGSKQTVKAIKK</sequence>
<dbReference type="PROSITE" id="PS50853">
    <property type="entry name" value="FN3"/>
    <property type="match status" value="1"/>
</dbReference>
<dbReference type="RefSeq" id="WP_115973495.1">
    <property type="nucleotide sequence ID" value="NZ_QNVT01000035.1"/>
</dbReference>
<evidence type="ECO:0000313" key="5">
    <source>
        <dbReference type="Proteomes" id="UP000256686"/>
    </source>
</evidence>
<evidence type="ECO:0000259" key="3">
    <source>
        <dbReference type="PROSITE" id="PS50853"/>
    </source>
</evidence>
<evidence type="ECO:0000256" key="1">
    <source>
        <dbReference type="ARBA" id="ARBA00022729"/>
    </source>
</evidence>
<gene>
    <name evidence="4" type="ORF">DRF65_25330</name>
</gene>
<dbReference type="InterPro" id="IPR003961">
    <property type="entry name" value="FN3_dom"/>
</dbReference>
<dbReference type="InterPro" id="IPR013783">
    <property type="entry name" value="Ig-like_fold"/>
</dbReference>
<dbReference type="InterPro" id="IPR036116">
    <property type="entry name" value="FN3_sf"/>
</dbReference>
<dbReference type="InterPro" id="IPR026444">
    <property type="entry name" value="Secre_tail"/>
</dbReference>
<feature type="chain" id="PRO_5017833888" description="Fibronectin type-III domain-containing protein" evidence="2">
    <location>
        <begin position="19"/>
        <end position="932"/>
    </location>
</feature>
<dbReference type="Pfam" id="PF18962">
    <property type="entry name" value="Por_Secre_tail"/>
    <property type="match status" value="1"/>
</dbReference>
<evidence type="ECO:0000256" key="2">
    <source>
        <dbReference type="SAM" id="SignalP"/>
    </source>
</evidence>
<accession>A0A3D9C2B0</accession>
<dbReference type="Pfam" id="PF23759">
    <property type="entry name" value="GBD_T9SS_assoc"/>
    <property type="match status" value="3"/>
</dbReference>
<reference evidence="5" key="1">
    <citation type="submission" date="2018-06" db="EMBL/GenBank/DDBJ databases">
        <authorList>
            <person name="Lum Nde A."/>
            <person name="Hugo C."/>
        </authorList>
    </citation>
    <scope>NUCLEOTIDE SEQUENCE [LARGE SCALE GENOMIC DNA]</scope>
    <source>
        <strain evidence="5">1_F178</strain>
    </source>
</reference>
<evidence type="ECO:0000313" key="4">
    <source>
        <dbReference type="EMBL" id="REC59601.1"/>
    </source>
</evidence>
<protein>
    <recommendedName>
        <fullName evidence="3">Fibronectin type-III domain-containing protein</fullName>
    </recommendedName>
</protein>
<dbReference type="NCBIfam" id="TIGR04183">
    <property type="entry name" value="Por_Secre_tail"/>
    <property type="match status" value="1"/>
</dbReference>
<keyword evidence="1 2" id="KW-0732">Signal</keyword>
<feature type="signal peptide" evidence="2">
    <location>
        <begin position="1"/>
        <end position="18"/>
    </location>
</feature>
<keyword evidence="5" id="KW-1185">Reference proteome</keyword>
<dbReference type="SUPFAM" id="SSF49265">
    <property type="entry name" value="Fibronectin type III"/>
    <property type="match status" value="1"/>
</dbReference>
<dbReference type="AlphaFoldDB" id="A0A3D9C2B0"/>
<dbReference type="InterPro" id="IPR056600">
    <property type="entry name" value="GBD_T9SS_assoc"/>
</dbReference>
<dbReference type="Gene3D" id="2.60.40.10">
    <property type="entry name" value="Immunoglobulins"/>
    <property type="match status" value="1"/>
</dbReference>